<gene>
    <name evidence="2" type="ORF">KHLLAP_LOCUS13562</name>
</gene>
<dbReference type="Proteomes" id="UP001295740">
    <property type="component" value="Unassembled WGS sequence"/>
</dbReference>
<comment type="caution">
    <text evidence="2">The sequence shown here is derived from an EMBL/GenBank/DDBJ whole genome shotgun (WGS) entry which is preliminary data.</text>
</comment>
<feature type="chain" id="PRO_5042497138" evidence="1">
    <location>
        <begin position="21"/>
        <end position="469"/>
    </location>
</feature>
<sequence length="469" mass="51451">MVFRVPITVACLAWAGFSTAIDTITRDVVIIGGGSSGTYAAIKLKDANVSVAVVDKSNRLGGHTVTWDDPVSGAAVDYGVIVLGNSPTTQDYLARLGLTTVTGNVSFTNVSFFDFKSGEHNPYYVEHNPSDALERYFDQLENYPFLNLTYDLTADIPADLLIPFGDFMKMYELGDASRAIYQWSQGFGQILEVPALYILKLFSARVVNGLRGAGFLIPSNRNMSSIYAKATDILGDDVLFRTTVVTAQRSEVDSEGYISLNVQHGGTSVIRANRIIVSIPPLTDVGYLGTFDLDSAETDVFKRFKYFECWAGVVREPAIPAGLNIDNVSPGNMTIPYFFADLPADYLFRASPAPACYVTAYGLPEGQSKTEDEVRGEIEATMQRLRDAGAYNTTTTDPYEIVALANHSPYGLHMEVDDVKPGYYQKMYNLQGHLNTYWTGAAWVSHDSAALWEYTAEVVANVTKSLQKA</sequence>
<dbReference type="Gene3D" id="3.30.70.1990">
    <property type="match status" value="1"/>
</dbReference>
<name>A0AAI8VYK1_9PEZI</name>
<evidence type="ECO:0000256" key="1">
    <source>
        <dbReference type="SAM" id="SignalP"/>
    </source>
</evidence>
<dbReference type="EMBL" id="CAUWAG010000020">
    <property type="protein sequence ID" value="CAJ2513094.1"/>
    <property type="molecule type" value="Genomic_DNA"/>
</dbReference>
<feature type="signal peptide" evidence="1">
    <location>
        <begin position="1"/>
        <end position="20"/>
    </location>
</feature>
<dbReference type="Gene3D" id="1.10.405.20">
    <property type="match status" value="1"/>
</dbReference>
<dbReference type="PANTHER" id="PTHR42923:SF26">
    <property type="entry name" value="FMN REDUCTASE LOT6, PUTATIVE (AFU_ORTHOLOGUE AFUA_7G06600)-RELATED"/>
    <property type="match status" value="1"/>
</dbReference>
<dbReference type="Gene3D" id="3.50.50.60">
    <property type="entry name" value="FAD/NAD(P)-binding domain"/>
    <property type="match status" value="1"/>
</dbReference>
<dbReference type="InterPro" id="IPR050464">
    <property type="entry name" value="Zeta_carotene_desat/Oxidored"/>
</dbReference>
<evidence type="ECO:0000313" key="2">
    <source>
        <dbReference type="EMBL" id="CAJ2513094.1"/>
    </source>
</evidence>
<protein>
    <submittedName>
        <fullName evidence="2">Uu.00g012130.m01.CDS01</fullName>
    </submittedName>
</protein>
<dbReference type="SUPFAM" id="SSF51905">
    <property type="entry name" value="FAD/NAD(P)-binding domain"/>
    <property type="match status" value="1"/>
</dbReference>
<keyword evidence="3" id="KW-1185">Reference proteome</keyword>
<keyword evidence="1" id="KW-0732">Signal</keyword>
<organism evidence="2 3">
    <name type="scientific">Anthostomella pinea</name>
    <dbReference type="NCBI Taxonomy" id="933095"/>
    <lineage>
        <taxon>Eukaryota</taxon>
        <taxon>Fungi</taxon>
        <taxon>Dikarya</taxon>
        <taxon>Ascomycota</taxon>
        <taxon>Pezizomycotina</taxon>
        <taxon>Sordariomycetes</taxon>
        <taxon>Xylariomycetidae</taxon>
        <taxon>Xylariales</taxon>
        <taxon>Xylariaceae</taxon>
        <taxon>Anthostomella</taxon>
    </lineage>
</organism>
<dbReference type="AlphaFoldDB" id="A0AAI8VYK1"/>
<accession>A0AAI8VYK1</accession>
<evidence type="ECO:0000313" key="3">
    <source>
        <dbReference type="Proteomes" id="UP001295740"/>
    </source>
</evidence>
<proteinExistence type="predicted"/>
<dbReference type="InterPro" id="IPR036188">
    <property type="entry name" value="FAD/NAD-bd_sf"/>
</dbReference>
<dbReference type="GO" id="GO:0016491">
    <property type="term" value="F:oxidoreductase activity"/>
    <property type="evidence" value="ECO:0007669"/>
    <property type="project" value="TreeGrafter"/>
</dbReference>
<reference evidence="2" key="1">
    <citation type="submission" date="2023-10" db="EMBL/GenBank/DDBJ databases">
        <authorList>
            <person name="Hackl T."/>
        </authorList>
    </citation>
    <scope>NUCLEOTIDE SEQUENCE</scope>
</reference>
<dbReference type="Pfam" id="PF13450">
    <property type="entry name" value="NAD_binding_8"/>
    <property type="match status" value="1"/>
</dbReference>
<dbReference type="PANTHER" id="PTHR42923">
    <property type="entry name" value="PROTOPORPHYRINOGEN OXIDASE"/>
    <property type="match status" value="1"/>
</dbReference>